<reference evidence="2" key="1">
    <citation type="submission" date="2018-05" db="EMBL/GenBank/DDBJ databases">
        <title>Leptospira yasudae sp. nov. and Leptospira stimsonii sp. nov., two pathogenic species of the genus Leptospira isolated from environmental sources.</title>
        <authorList>
            <person name="Casanovas-Massana A."/>
            <person name="Hamond C."/>
            <person name="Santos L.A."/>
            <person name="Hacker K.P."/>
            <person name="Balassiano I."/>
            <person name="Medeiros M.A."/>
            <person name="Reis M.G."/>
            <person name="Ko A.I."/>
            <person name="Wunder E.A."/>
        </authorList>
    </citation>
    <scope>NUCLEOTIDE SEQUENCE [LARGE SCALE GENOMIC DNA]</scope>
    <source>
        <strain evidence="2">AMB6-RJ</strain>
    </source>
</reference>
<evidence type="ECO:0000313" key="2">
    <source>
        <dbReference type="Proteomes" id="UP000266669"/>
    </source>
</evidence>
<sequence>MTFQLILCQTILPFYFRTGTSPDPLEMNSILFRKFSNENEVTNSYFRFKPKEWIKVEFASFHKNVRSYRR</sequence>
<dbReference type="EMBL" id="QHCS01000006">
    <property type="protein sequence ID" value="RHX84183.1"/>
    <property type="molecule type" value="Genomic_DNA"/>
</dbReference>
<dbReference type="Proteomes" id="UP000266669">
    <property type="component" value="Unassembled WGS sequence"/>
</dbReference>
<comment type="caution">
    <text evidence="1">The sequence shown here is derived from an EMBL/GenBank/DDBJ whole genome shotgun (WGS) entry which is preliminary data.</text>
</comment>
<proteinExistence type="predicted"/>
<organism evidence="1 2">
    <name type="scientific">Leptospira stimsonii</name>
    <dbReference type="NCBI Taxonomy" id="2202203"/>
    <lineage>
        <taxon>Bacteria</taxon>
        <taxon>Pseudomonadati</taxon>
        <taxon>Spirochaetota</taxon>
        <taxon>Spirochaetia</taxon>
        <taxon>Leptospirales</taxon>
        <taxon>Leptospiraceae</taxon>
        <taxon>Leptospira</taxon>
    </lineage>
</organism>
<gene>
    <name evidence="1" type="ORF">DLM78_19100</name>
</gene>
<protein>
    <submittedName>
        <fullName evidence="1">Uncharacterized protein</fullName>
    </submittedName>
</protein>
<name>A0A8B3CN84_9LEPT</name>
<accession>A0A8B3CN84</accession>
<evidence type="ECO:0000313" key="1">
    <source>
        <dbReference type="EMBL" id="RHX84183.1"/>
    </source>
</evidence>
<dbReference type="AlphaFoldDB" id="A0A8B3CN84"/>